<keyword evidence="2" id="KW-1185">Reference proteome</keyword>
<evidence type="ECO:0000313" key="2">
    <source>
        <dbReference type="Proteomes" id="UP000218287"/>
    </source>
</evidence>
<sequence>MTKEEFYWSKHIVAIEWWLYECDLPNKLTWARLRVFDDATADSCFEEEGKLYGFENRDFAAYILSEDEYISFQGMDAEDEQEYGIKLAEIYTPAWLDNPAQLFEYFGSY</sequence>
<organism evidence="1 2">
    <name type="scientific">Anabaenopsis circularis NIES-21</name>
    <dbReference type="NCBI Taxonomy" id="1085406"/>
    <lineage>
        <taxon>Bacteria</taxon>
        <taxon>Bacillati</taxon>
        <taxon>Cyanobacteriota</taxon>
        <taxon>Cyanophyceae</taxon>
        <taxon>Nostocales</taxon>
        <taxon>Nodulariaceae</taxon>
        <taxon>Anabaenopsis</taxon>
    </lineage>
</organism>
<accession>A0A1Z4GKW1</accession>
<dbReference type="OrthoDB" id="9859442at2"/>
<protein>
    <submittedName>
        <fullName evidence="1">Uncharacterized protein</fullName>
    </submittedName>
</protein>
<reference evidence="1 2" key="1">
    <citation type="submission" date="2017-06" db="EMBL/GenBank/DDBJ databases">
        <title>Genome sequencing of cyanobaciteial culture collection at National Institute for Environmental Studies (NIES).</title>
        <authorList>
            <person name="Hirose Y."/>
            <person name="Shimura Y."/>
            <person name="Fujisawa T."/>
            <person name="Nakamura Y."/>
            <person name="Kawachi M."/>
        </authorList>
    </citation>
    <scope>NUCLEOTIDE SEQUENCE [LARGE SCALE GENOMIC DNA]</scope>
    <source>
        <strain evidence="1 2">NIES-21</strain>
    </source>
</reference>
<dbReference type="Proteomes" id="UP000218287">
    <property type="component" value="Chromosome"/>
</dbReference>
<proteinExistence type="predicted"/>
<name>A0A1Z4GKW1_9CYAN</name>
<dbReference type="AlphaFoldDB" id="A0A1Z4GKW1"/>
<dbReference type="EMBL" id="AP018174">
    <property type="protein sequence ID" value="BAY18144.1"/>
    <property type="molecule type" value="Genomic_DNA"/>
</dbReference>
<gene>
    <name evidence="1" type="ORF">NIES21_39870</name>
</gene>
<evidence type="ECO:0000313" key="1">
    <source>
        <dbReference type="EMBL" id="BAY18144.1"/>
    </source>
</evidence>